<dbReference type="AlphaFoldDB" id="A0A975QM92"/>
<organism evidence="3 4">
    <name type="scientific">Nocardiopsis eucommiae</name>
    <dbReference type="NCBI Taxonomy" id="2831970"/>
    <lineage>
        <taxon>Bacteria</taxon>
        <taxon>Bacillati</taxon>
        <taxon>Actinomycetota</taxon>
        <taxon>Actinomycetes</taxon>
        <taxon>Streptosporangiales</taxon>
        <taxon>Nocardiopsidaceae</taxon>
        <taxon>Nocardiopsis</taxon>
    </lineage>
</organism>
<feature type="domain" description="Thiaminase-2/PQQC" evidence="2">
    <location>
        <begin position="16"/>
        <end position="204"/>
    </location>
</feature>
<evidence type="ECO:0000256" key="1">
    <source>
        <dbReference type="ARBA" id="ARBA00004948"/>
    </source>
</evidence>
<dbReference type="Proteomes" id="UP000682416">
    <property type="component" value="Chromosome"/>
</dbReference>
<dbReference type="SUPFAM" id="SSF48613">
    <property type="entry name" value="Heme oxygenase-like"/>
    <property type="match status" value="1"/>
</dbReference>
<dbReference type="InterPro" id="IPR016084">
    <property type="entry name" value="Haem_Oase-like_multi-hlx"/>
</dbReference>
<protein>
    <submittedName>
        <fullName evidence="3">TenA family protein</fullName>
    </submittedName>
</protein>
<dbReference type="PANTHER" id="PTHR43198:SF2">
    <property type="entry name" value="SI:CH1073-67J19.1-RELATED"/>
    <property type="match status" value="1"/>
</dbReference>
<reference evidence="3" key="1">
    <citation type="submission" date="2021-05" db="EMBL/GenBank/DDBJ databases">
        <authorList>
            <person name="Kaiqin L."/>
            <person name="Jian G."/>
        </authorList>
    </citation>
    <scope>NUCLEOTIDE SEQUENCE</scope>
    <source>
        <strain evidence="3">HDS5</strain>
    </source>
</reference>
<dbReference type="PANTHER" id="PTHR43198">
    <property type="entry name" value="BIFUNCTIONAL TH2 PROTEIN"/>
    <property type="match status" value="1"/>
</dbReference>
<dbReference type="GO" id="GO:0005829">
    <property type="term" value="C:cytosol"/>
    <property type="evidence" value="ECO:0007669"/>
    <property type="project" value="TreeGrafter"/>
</dbReference>
<sequence>MWEETAPTRDAIDALPFVRGIGDGTLSRERFEYYMVQDALYLRGYARALATAAARADTSEEIAFFAKAAHGAIAVESSLHEGAVGSVGEDVPPSPTCTAYTSYVLSLAHTQGYPELVAGVLPCFWVYTDVGERLMARAGNLDDHPYGDWIAAYGDEEFARSTEQVRSIADRLAAGAGEATVTRMREAFRRATTYEWMFWDAAWRQEAWGD</sequence>
<dbReference type="InterPro" id="IPR050967">
    <property type="entry name" value="Thiamine_Salvage_TenA"/>
</dbReference>
<name>A0A975QM92_9ACTN</name>
<gene>
    <name evidence="3" type="ORF">KGD82_07335</name>
</gene>
<dbReference type="InterPro" id="IPR004305">
    <property type="entry name" value="Thiaminase-2/PQQC"/>
</dbReference>
<proteinExistence type="predicted"/>
<evidence type="ECO:0000313" key="4">
    <source>
        <dbReference type="Proteomes" id="UP000682416"/>
    </source>
</evidence>
<comment type="pathway">
    <text evidence="1">Cofactor biosynthesis; thiamine diphosphate biosynthesis.</text>
</comment>
<dbReference type="CDD" id="cd19365">
    <property type="entry name" value="TenA_C-like"/>
    <property type="match status" value="1"/>
</dbReference>
<dbReference type="Pfam" id="PF03070">
    <property type="entry name" value="TENA_THI-4"/>
    <property type="match status" value="1"/>
</dbReference>
<dbReference type="EMBL" id="CP074402">
    <property type="protein sequence ID" value="QVJ03202.1"/>
    <property type="molecule type" value="Genomic_DNA"/>
</dbReference>
<dbReference type="Gene3D" id="1.20.910.10">
    <property type="entry name" value="Heme oxygenase-like"/>
    <property type="match status" value="1"/>
</dbReference>
<evidence type="ECO:0000313" key="3">
    <source>
        <dbReference type="EMBL" id="QVJ03202.1"/>
    </source>
</evidence>
<keyword evidence="4" id="KW-1185">Reference proteome</keyword>
<dbReference type="KEGG" id="nec:KGD82_07335"/>
<accession>A0A975QM92</accession>
<evidence type="ECO:0000259" key="2">
    <source>
        <dbReference type="Pfam" id="PF03070"/>
    </source>
</evidence>